<dbReference type="STRING" id="1314778.A0A5C3NLL5"/>
<name>A0A5C3NLL5_9APHY</name>
<proteinExistence type="predicted"/>
<keyword evidence="3" id="KW-1185">Reference proteome</keyword>
<evidence type="ECO:0000256" key="1">
    <source>
        <dbReference type="SAM" id="MobiDB-lite"/>
    </source>
</evidence>
<feature type="region of interest" description="Disordered" evidence="1">
    <location>
        <begin position="444"/>
        <end position="467"/>
    </location>
</feature>
<sequence length="467" mass="52864">MVPPTLEGSGYLQEEITGQSRDITTINTSLFDYEAKRPVDIKLSTLRDTCLSGNERAALDLLTQKRRLVVDDRFRISSNHKDLSWTQEEIFIDLLVKLGRHLGLDVVLPNMRITTVTNIHYSNFTHSYPDVEDDAAFRLSTDIISPYAPMGALCTIACQHAISALAGTRLLLSLTWWDRPEIQLPISQLDAINTAFKTMWHNWLAKAPDSYQVPIFDNAVPQGMVIKYGQNRCIWSPEDLDGENSYWSHSFDLKKIFRITVAFAAHYAYTFCTKTDSWYHKPSVALLGEFGTYEVLYKFADQSGRSFTTPAELDDFPLFNKLDEEVPVYCSEGRCVPRREPTDGGDACGLLANLRETQSLFARTPEVPIGYDFDGEYEEEHGLGAGIDDGDEAEADMAHAARWRVNADVKYNSYPHGFTRDIGQWQANGVIAPMENIVRKVNQNTRADRGTQPMVMRDLYSKRRDGT</sequence>
<dbReference type="EMBL" id="ML212429">
    <property type="protein sequence ID" value="TFK78611.1"/>
    <property type="molecule type" value="Genomic_DNA"/>
</dbReference>
<dbReference type="InParanoid" id="A0A5C3NLL5"/>
<dbReference type="Proteomes" id="UP000308197">
    <property type="component" value="Unassembled WGS sequence"/>
</dbReference>
<evidence type="ECO:0000313" key="3">
    <source>
        <dbReference type="Proteomes" id="UP000308197"/>
    </source>
</evidence>
<gene>
    <name evidence="2" type="ORF">K466DRAFT_570731</name>
</gene>
<organism evidence="2 3">
    <name type="scientific">Polyporus arcularius HHB13444</name>
    <dbReference type="NCBI Taxonomy" id="1314778"/>
    <lineage>
        <taxon>Eukaryota</taxon>
        <taxon>Fungi</taxon>
        <taxon>Dikarya</taxon>
        <taxon>Basidiomycota</taxon>
        <taxon>Agaricomycotina</taxon>
        <taxon>Agaricomycetes</taxon>
        <taxon>Polyporales</taxon>
        <taxon>Polyporaceae</taxon>
        <taxon>Polyporus</taxon>
    </lineage>
</organism>
<evidence type="ECO:0000313" key="2">
    <source>
        <dbReference type="EMBL" id="TFK78611.1"/>
    </source>
</evidence>
<reference evidence="2 3" key="1">
    <citation type="journal article" date="2019" name="Nat. Ecol. Evol.">
        <title>Megaphylogeny resolves global patterns of mushroom evolution.</title>
        <authorList>
            <person name="Varga T."/>
            <person name="Krizsan K."/>
            <person name="Foldi C."/>
            <person name="Dima B."/>
            <person name="Sanchez-Garcia M."/>
            <person name="Sanchez-Ramirez S."/>
            <person name="Szollosi G.J."/>
            <person name="Szarkandi J.G."/>
            <person name="Papp V."/>
            <person name="Albert L."/>
            <person name="Andreopoulos W."/>
            <person name="Angelini C."/>
            <person name="Antonin V."/>
            <person name="Barry K.W."/>
            <person name="Bougher N.L."/>
            <person name="Buchanan P."/>
            <person name="Buyck B."/>
            <person name="Bense V."/>
            <person name="Catcheside P."/>
            <person name="Chovatia M."/>
            <person name="Cooper J."/>
            <person name="Damon W."/>
            <person name="Desjardin D."/>
            <person name="Finy P."/>
            <person name="Geml J."/>
            <person name="Haridas S."/>
            <person name="Hughes K."/>
            <person name="Justo A."/>
            <person name="Karasinski D."/>
            <person name="Kautmanova I."/>
            <person name="Kiss B."/>
            <person name="Kocsube S."/>
            <person name="Kotiranta H."/>
            <person name="LaButti K.M."/>
            <person name="Lechner B.E."/>
            <person name="Liimatainen K."/>
            <person name="Lipzen A."/>
            <person name="Lukacs Z."/>
            <person name="Mihaltcheva S."/>
            <person name="Morgado L.N."/>
            <person name="Niskanen T."/>
            <person name="Noordeloos M.E."/>
            <person name="Ohm R.A."/>
            <person name="Ortiz-Santana B."/>
            <person name="Ovrebo C."/>
            <person name="Racz N."/>
            <person name="Riley R."/>
            <person name="Savchenko A."/>
            <person name="Shiryaev A."/>
            <person name="Soop K."/>
            <person name="Spirin V."/>
            <person name="Szebenyi C."/>
            <person name="Tomsovsky M."/>
            <person name="Tulloss R.E."/>
            <person name="Uehling J."/>
            <person name="Grigoriev I.V."/>
            <person name="Vagvolgyi C."/>
            <person name="Papp T."/>
            <person name="Martin F.M."/>
            <person name="Miettinen O."/>
            <person name="Hibbett D.S."/>
            <person name="Nagy L.G."/>
        </authorList>
    </citation>
    <scope>NUCLEOTIDE SEQUENCE [LARGE SCALE GENOMIC DNA]</scope>
    <source>
        <strain evidence="2 3">HHB13444</strain>
    </source>
</reference>
<dbReference type="AlphaFoldDB" id="A0A5C3NLL5"/>
<accession>A0A5C3NLL5</accession>
<protein>
    <submittedName>
        <fullName evidence="2">Uncharacterized protein</fullName>
    </submittedName>
</protein>